<sequence>MWSNEKEIAFQRASISGAFLFIRKARRLYDGFYATITRAVGVGDILCPFCMAFTVPDDGIKRAGKQAHGTD</sequence>
<comment type="caution">
    <text evidence="1">The sequence shown here is derived from an EMBL/GenBank/DDBJ whole genome shotgun (WGS) entry which is preliminary data.</text>
</comment>
<dbReference type="AlphaFoldDB" id="A0A177KWL5"/>
<reference evidence="1 2" key="1">
    <citation type="submission" date="2016-01" db="EMBL/GenBank/DDBJ databases">
        <title>Investigation of taxonomic status of Bacillus aminovorans.</title>
        <authorList>
            <person name="Verma A."/>
            <person name="Pal Y."/>
            <person name="Krishnamurthi S."/>
        </authorList>
    </citation>
    <scope>NUCLEOTIDE SEQUENCE [LARGE SCALE GENOMIC DNA]</scope>
    <source>
        <strain evidence="1 2">DSM 4337</strain>
    </source>
</reference>
<name>A0A177KWL5_9BACI</name>
<proteinExistence type="predicted"/>
<dbReference type="EMBL" id="LQWZ01000012">
    <property type="protein sequence ID" value="OAH57749.1"/>
    <property type="molecule type" value="Genomic_DNA"/>
</dbReference>
<accession>A0A177KWL5</accession>
<organism evidence="1 2">
    <name type="scientific">Domibacillus aminovorans</name>
    <dbReference type="NCBI Taxonomy" id="29332"/>
    <lineage>
        <taxon>Bacteria</taxon>
        <taxon>Bacillati</taxon>
        <taxon>Bacillota</taxon>
        <taxon>Bacilli</taxon>
        <taxon>Bacillales</taxon>
        <taxon>Bacillaceae</taxon>
        <taxon>Domibacillus</taxon>
    </lineage>
</organism>
<evidence type="ECO:0000313" key="1">
    <source>
        <dbReference type="EMBL" id="OAH57749.1"/>
    </source>
</evidence>
<protein>
    <submittedName>
        <fullName evidence="1">Uncharacterized protein</fullName>
    </submittedName>
</protein>
<evidence type="ECO:0000313" key="2">
    <source>
        <dbReference type="Proteomes" id="UP000077271"/>
    </source>
</evidence>
<dbReference type="Proteomes" id="UP000077271">
    <property type="component" value="Unassembled WGS sequence"/>
</dbReference>
<gene>
    <name evidence="1" type="ORF">AWH48_01645</name>
</gene>